<proteinExistence type="predicted"/>
<dbReference type="OrthoDB" id="5148996at2"/>
<reference evidence="1 2" key="1">
    <citation type="submission" date="2019-09" db="EMBL/GenBank/DDBJ databases">
        <title>Draft genome sequence of the thermophilic Saccharopolyspora hirsuta VKM Ac-666T.</title>
        <authorList>
            <person name="Lobastova T.G."/>
            <person name="Fokina V."/>
            <person name="Bragin E.Y."/>
            <person name="Shtratnikova V.Y."/>
            <person name="Starodumova I.P."/>
            <person name="Tarlachkov S.V."/>
            <person name="Donova M.V."/>
        </authorList>
    </citation>
    <scope>NUCLEOTIDE SEQUENCE [LARGE SCALE GENOMIC DNA]</scope>
    <source>
        <strain evidence="1 2">VKM Ac-666</strain>
    </source>
</reference>
<evidence type="ECO:0008006" key="3">
    <source>
        <dbReference type="Google" id="ProtNLM"/>
    </source>
</evidence>
<sequence>MLLRVEPTEHGPDRTHGSGPAQHVLALVVERQERADWCWAAVACSVARFWGCHDWSQERVAAATPRPGQPSSGSDFARLDDALSAVGCFDHWSPGHPGFARLATEIAVGRPVGVQVQAADFAHFVLVIGYHRGRRELQIADPAHGPSVQPCDRFPICYPPVPGFWQGTYWTRPPVNR</sequence>
<accession>A0A5M7BUE7</accession>
<dbReference type="InterPro" id="IPR022118">
    <property type="entry name" value="Peptidase_C70_AvrRpt2"/>
</dbReference>
<organism evidence="1 2">
    <name type="scientific">Saccharopolyspora hirsuta</name>
    <dbReference type="NCBI Taxonomy" id="1837"/>
    <lineage>
        <taxon>Bacteria</taxon>
        <taxon>Bacillati</taxon>
        <taxon>Actinomycetota</taxon>
        <taxon>Actinomycetes</taxon>
        <taxon>Pseudonocardiales</taxon>
        <taxon>Pseudonocardiaceae</taxon>
        <taxon>Saccharopolyspora</taxon>
    </lineage>
</organism>
<comment type="caution">
    <text evidence="1">The sequence shown here is derived from an EMBL/GenBank/DDBJ whole genome shotgun (WGS) entry which is preliminary data.</text>
</comment>
<keyword evidence="2" id="KW-1185">Reference proteome</keyword>
<evidence type="ECO:0000313" key="1">
    <source>
        <dbReference type="EMBL" id="KAA5831778.1"/>
    </source>
</evidence>
<gene>
    <name evidence="1" type="ORF">F1721_18215</name>
</gene>
<dbReference type="Pfam" id="PF12385">
    <property type="entry name" value="Peptidase_C70"/>
    <property type="match status" value="1"/>
</dbReference>
<dbReference type="SMR" id="A0A5M7BUE7"/>
<dbReference type="EMBL" id="VWPH01000008">
    <property type="protein sequence ID" value="KAA5831778.1"/>
    <property type="molecule type" value="Genomic_DNA"/>
</dbReference>
<dbReference type="RefSeq" id="WP_150067922.1">
    <property type="nucleotide sequence ID" value="NZ_JBEPDJ010000001.1"/>
</dbReference>
<protein>
    <recommendedName>
        <fullName evidence="3">Peptidase C39-like domain-containing protein</fullName>
    </recommendedName>
</protein>
<name>A0A5M7BUE7_SACHI</name>
<dbReference type="Gene3D" id="3.90.70.10">
    <property type="entry name" value="Cysteine proteinases"/>
    <property type="match status" value="1"/>
</dbReference>
<dbReference type="AlphaFoldDB" id="A0A5M7BUE7"/>
<dbReference type="Proteomes" id="UP000323946">
    <property type="component" value="Unassembled WGS sequence"/>
</dbReference>
<evidence type="ECO:0000313" key="2">
    <source>
        <dbReference type="Proteomes" id="UP000323946"/>
    </source>
</evidence>